<evidence type="ECO:0000256" key="1">
    <source>
        <dbReference type="ARBA" id="ARBA00008791"/>
    </source>
</evidence>
<evidence type="ECO:0000313" key="4">
    <source>
        <dbReference type="Proteomes" id="UP000054976"/>
    </source>
</evidence>
<proteinExistence type="inferred from homology"/>
<gene>
    <name evidence="3" type="ORF">TAGGR_1533</name>
</gene>
<dbReference type="STRING" id="86166.TAGGR_1533"/>
<comment type="similarity">
    <text evidence="1">Belongs to the universal stress protein A family.</text>
</comment>
<dbReference type="InterPro" id="IPR006015">
    <property type="entry name" value="Universal_stress_UspA"/>
</dbReference>
<evidence type="ECO:0000259" key="2">
    <source>
        <dbReference type="Pfam" id="PF00582"/>
    </source>
</evidence>
<dbReference type="CDD" id="cd00293">
    <property type="entry name" value="USP-like"/>
    <property type="match status" value="1"/>
</dbReference>
<keyword evidence="4" id="KW-1185">Reference proteome</keyword>
<dbReference type="EMBL" id="BCNO01000001">
    <property type="protein sequence ID" value="GAQ94353.1"/>
    <property type="molecule type" value="Genomic_DNA"/>
</dbReference>
<sequence length="159" mass="18147">MHFIYQSICCLKPKRRIKNVEKILVAFDGSQESYKAFDFALKLSKECPEKEREIVLLSVAQPPEPADILEVKAVIDSATEYYKKEFEKILSIAKEYEVKIKTEIVAGHPADQIVRYASENDFDIIIMGQRGMSKIERWLLGSVSRRVATHATCPVVIVK</sequence>
<dbReference type="AlphaFoldDB" id="A0A0U9HU68"/>
<accession>A0A0U9HU68</accession>
<evidence type="ECO:0000313" key="3">
    <source>
        <dbReference type="EMBL" id="GAQ94353.1"/>
    </source>
</evidence>
<dbReference type="PANTHER" id="PTHR31964:SF113">
    <property type="entry name" value="USPA DOMAIN-CONTAINING PROTEIN"/>
    <property type="match status" value="1"/>
</dbReference>
<dbReference type="InterPro" id="IPR014729">
    <property type="entry name" value="Rossmann-like_a/b/a_fold"/>
</dbReference>
<protein>
    <submittedName>
        <fullName evidence="3">Nucleotide-binding universal stress protein, UspA family</fullName>
    </submittedName>
</protein>
<dbReference type="Pfam" id="PF00582">
    <property type="entry name" value="Usp"/>
    <property type="match status" value="1"/>
</dbReference>
<dbReference type="InterPro" id="IPR006016">
    <property type="entry name" value="UspA"/>
</dbReference>
<dbReference type="PRINTS" id="PR01438">
    <property type="entry name" value="UNVRSLSTRESS"/>
</dbReference>
<dbReference type="OrthoDB" id="9794782at2"/>
<dbReference type="Proteomes" id="UP000054976">
    <property type="component" value="Unassembled WGS sequence"/>
</dbReference>
<comment type="caution">
    <text evidence="3">The sequence shown here is derived from an EMBL/GenBank/DDBJ whole genome shotgun (WGS) entry which is preliminary data.</text>
</comment>
<dbReference type="SUPFAM" id="SSF52402">
    <property type="entry name" value="Adenine nucleotide alpha hydrolases-like"/>
    <property type="match status" value="1"/>
</dbReference>
<reference evidence="4" key="1">
    <citation type="submission" date="2016-01" db="EMBL/GenBank/DDBJ databases">
        <title>Draft genome sequence of Thermodesulfovibrio aggregans strain TGE-P1.</title>
        <authorList>
            <person name="Sekiguchi Y."/>
            <person name="Ohashi A."/>
            <person name="Matsuura N."/>
            <person name="Tourlousse M.D."/>
        </authorList>
    </citation>
    <scope>NUCLEOTIDE SEQUENCE [LARGE SCALE GENOMIC DNA]</scope>
    <source>
        <strain evidence="4">TGE-P1</strain>
    </source>
</reference>
<feature type="domain" description="UspA" evidence="2">
    <location>
        <begin position="21"/>
        <end position="159"/>
    </location>
</feature>
<dbReference type="RefSeq" id="WP_059175815.1">
    <property type="nucleotide sequence ID" value="NZ_BCNO01000001.1"/>
</dbReference>
<dbReference type="Gene3D" id="3.40.50.620">
    <property type="entry name" value="HUPs"/>
    <property type="match status" value="1"/>
</dbReference>
<name>A0A0U9HU68_9BACT</name>
<dbReference type="PANTHER" id="PTHR31964">
    <property type="entry name" value="ADENINE NUCLEOTIDE ALPHA HYDROLASES-LIKE SUPERFAMILY PROTEIN"/>
    <property type="match status" value="1"/>
</dbReference>
<organism evidence="3 4">
    <name type="scientific">Thermodesulfovibrio aggregans</name>
    <dbReference type="NCBI Taxonomy" id="86166"/>
    <lineage>
        <taxon>Bacteria</taxon>
        <taxon>Pseudomonadati</taxon>
        <taxon>Nitrospirota</taxon>
        <taxon>Thermodesulfovibrionia</taxon>
        <taxon>Thermodesulfovibrionales</taxon>
        <taxon>Thermodesulfovibrionaceae</taxon>
        <taxon>Thermodesulfovibrio</taxon>
    </lineage>
</organism>